<keyword evidence="2" id="KW-1185">Reference proteome</keyword>
<dbReference type="Pfam" id="PF03746">
    <property type="entry name" value="LamB_YcsF"/>
    <property type="match status" value="1"/>
</dbReference>
<proteinExistence type="predicted"/>
<dbReference type="SUPFAM" id="SSF88713">
    <property type="entry name" value="Glycoside hydrolase/deacetylase"/>
    <property type="match status" value="1"/>
</dbReference>
<dbReference type="PANTHER" id="PTHR30292">
    <property type="entry name" value="UNCHARACTERIZED PROTEIN YBGL-RELATED"/>
    <property type="match status" value="1"/>
</dbReference>
<name>A0ABU0TQ28_MICTR</name>
<dbReference type="InterPro" id="IPR011330">
    <property type="entry name" value="Glyco_hydro/deAcase_b/a-brl"/>
</dbReference>
<reference evidence="1 2" key="1">
    <citation type="submission" date="2023-07" db="EMBL/GenBank/DDBJ databases">
        <title>Functional and genomic diversity of the sorghum phyllosphere microbiome.</title>
        <authorList>
            <person name="Shade A."/>
        </authorList>
    </citation>
    <scope>NUCLEOTIDE SEQUENCE [LARGE SCALE GENOMIC DNA]</scope>
    <source>
        <strain evidence="1 2">SORGH_AS_1207</strain>
    </source>
</reference>
<organism evidence="1 2">
    <name type="scientific">Microbacterium trichothecenolyticum</name>
    <name type="common">Aureobacterium trichothecenolyticum</name>
    <dbReference type="NCBI Taxonomy" id="69370"/>
    <lineage>
        <taxon>Bacteria</taxon>
        <taxon>Bacillati</taxon>
        <taxon>Actinomycetota</taxon>
        <taxon>Actinomycetes</taxon>
        <taxon>Micrococcales</taxon>
        <taxon>Microbacteriaceae</taxon>
        <taxon>Microbacterium</taxon>
    </lineage>
</organism>
<dbReference type="EC" id="3.5.2.9" evidence="1"/>
<keyword evidence="1" id="KW-0378">Hydrolase</keyword>
<sequence length="271" mass="29180">MLSIRPRRHGIRETYSVGVSHHFTINADMGEGIGLHRFGYDADLMPLVDLINVACGFHAGDPRVMRTTVALAAEHGVRVGAHPGLPDLVGFGRRRMTLTPDEVDELITYQVGALSAFLDRAGQPLSHIKPHGALWGMLADDADLMRAAARATKAFGVPFLGLAGTAHERVCREEGVEFIPEMYVDMDYDARARLILTRAAHETDPAAAADRVTRAIRGESVAAVDGTAVNLVFHTVCVHSDAPSAVAVACAVREVIDHHHRSTTSPEGDIS</sequence>
<dbReference type="NCBIfam" id="NF003814">
    <property type="entry name" value="PRK05406.1-3"/>
    <property type="match status" value="1"/>
</dbReference>
<evidence type="ECO:0000313" key="1">
    <source>
        <dbReference type="EMBL" id="MDQ1121778.1"/>
    </source>
</evidence>
<dbReference type="Proteomes" id="UP001226691">
    <property type="component" value="Unassembled WGS sequence"/>
</dbReference>
<protein>
    <submittedName>
        <fullName evidence="1">UPF0271 protein</fullName>
        <ecNumber evidence="1">3.5.2.9</ecNumber>
    </submittedName>
</protein>
<evidence type="ECO:0000313" key="2">
    <source>
        <dbReference type="Proteomes" id="UP001226691"/>
    </source>
</evidence>
<gene>
    <name evidence="1" type="ORF">QE412_000351</name>
</gene>
<accession>A0ABU0TQ28</accession>
<dbReference type="NCBIfam" id="NF003816">
    <property type="entry name" value="PRK05406.1-5"/>
    <property type="match status" value="1"/>
</dbReference>
<dbReference type="EMBL" id="JAUTBF010000001">
    <property type="protein sequence ID" value="MDQ1121778.1"/>
    <property type="molecule type" value="Genomic_DNA"/>
</dbReference>
<comment type="caution">
    <text evidence="1">The sequence shown here is derived from an EMBL/GenBank/DDBJ whole genome shotgun (WGS) entry which is preliminary data.</text>
</comment>
<dbReference type="InterPro" id="IPR005501">
    <property type="entry name" value="LamB/YcsF/PxpA-like"/>
</dbReference>
<dbReference type="Gene3D" id="3.20.20.370">
    <property type="entry name" value="Glycoside hydrolase/deacetylase"/>
    <property type="match status" value="1"/>
</dbReference>
<dbReference type="GO" id="GO:0017168">
    <property type="term" value="F:5-oxoprolinase (ATP-hydrolyzing) activity"/>
    <property type="evidence" value="ECO:0007669"/>
    <property type="project" value="UniProtKB-EC"/>
</dbReference>
<dbReference type="PANTHER" id="PTHR30292:SF0">
    <property type="entry name" value="5-OXOPROLINASE SUBUNIT A"/>
    <property type="match status" value="1"/>
</dbReference>